<evidence type="ECO:0000313" key="2">
    <source>
        <dbReference type="EMBL" id="QHU05875.1"/>
    </source>
</evidence>
<keyword evidence="1" id="KW-1133">Transmembrane helix</keyword>
<dbReference type="EMBL" id="MN740422">
    <property type="protein sequence ID" value="QHU05875.1"/>
    <property type="molecule type" value="Genomic_DNA"/>
</dbReference>
<evidence type="ECO:0000256" key="1">
    <source>
        <dbReference type="SAM" id="Phobius"/>
    </source>
</evidence>
<proteinExistence type="predicted"/>
<keyword evidence="1" id="KW-0812">Transmembrane</keyword>
<reference evidence="2" key="1">
    <citation type="journal article" date="2020" name="Nature">
        <title>Giant virus diversity and host interactions through global metagenomics.</title>
        <authorList>
            <person name="Schulz F."/>
            <person name="Roux S."/>
            <person name="Paez-Espino D."/>
            <person name="Jungbluth S."/>
            <person name="Walsh D.A."/>
            <person name="Denef V.J."/>
            <person name="McMahon K.D."/>
            <person name="Konstantinidis K.T."/>
            <person name="Eloe-Fadrosh E.A."/>
            <person name="Kyrpides N.C."/>
            <person name="Woyke T."/>
        </authorList>
    </citation>
    <scope>NUCLEOTIDE SEQUENCE</scope>
    <source>
        <strain evidence="2">GVMAG-M-3300027736-24</strain>
    </source>
</reference>
<organism evidence="2">
    <name type="scientific">viral metagenome</name>
    <dbReference type="NCBI Taxonomy" id="1070528"/>
    <lineage>
        <taxon>unclassified sequences</taxon>
        <taxon>metagenomes</taxon>
        <taxon>organismal metagenomes</taxon>
    </lineage>
</organism>
<protein>
    <submittedName>
        <fullName evidence="2">Uncharacterized protein</fullName>
    </submittedName>
</protein>
<name>A0A6C0JJA2_9ZZZZ</name>
<accession>A0A6C0JJA2</accession>
<feature type="transmembrane region" description="Helical" evidence="1">
    <location>
        <begin position="20"/>
        <end position="41"/>
    </location>
</feature>
<sequence length="44" mass="5440">MYLIDVYENEKKINYYPYIYKYGCYFIIFGFALGFWSLIIYSTI</sequence>
<keyword evidence="1" id="KW-0472">Membrane</keyword>
<dbReference type="AlphaFoldDB" id="A0A6C0JJA2"/>